<keyword evidence="11" id="KW-1185">Reference proteome</keyword>
<evidence type="ECO:0000256" key="3">
    <source>
        <dbReference type="ARBA" id="ARBA00022475"/>
    </source>
</evidence>
<dbReference type="NCBIfam" id="NF037955">
    <property type="entry name" value="mfs"/>
    <property type="match status" value="1"/>
</dbReference>
<evidence type="ECO:0000256" key="2">
    <source>
        <dbReference type="ARBA" id="ARBA00022448"/>
    </source>
</evidence>
<accession>A0A554X227</accession>
<organism evidence="10 11">
    <name type="scientific">Tepidimonas thermarum</name>
    <dbReference type="NCBI Taxonomy" id="335431"/>
    <lineage>
        <taxon>Bacteria</taxon>
        <taxon>Pseudomonadati</taxon>
        <taxon>Pseudomonadota</taxon>
        <taxon>Betaproteobacteria</taxon>
        <taxon>Burkholderiales</taxon>
        <taxon>Tepidimonas</taxon>
    </lineage>
</organism>
<evidence type="ECO:0000256" key="8">
    <source>
        <dbReference type="SAM" id="Phobius"/>
    </source>
</evidence>
<protein>
    <submittedName>
        <fullName evidence="10">Putative 3-phenylpropionic acid transporter</fullName>
    </submittedName>
</protein>
<gene>
    <name evidence="10" type="primary">hcaT</name>
    <name evidence="10" type="ORF">Tther_01279</name>
</gene>
<proteinExistence type="predicted"/>
<evidence type="ECO:0000259" key="9">
    <source>
        <dbReference type="Pfam" id="PF12832"/>
    </source>
</evidence>
<feature type="transmembrane region" description="Helical" evidence="8">
    <location>
        <begin position="280"/>
        <end position="301"/>
    </location>
</feature>
<dbReference type="EMBL" id="VJOL01000019">
    <property type="protein sequence ID" value="TSE29868.1"/>
    <property type="molecule type" value="Genomic_DNA"/>
</dbReference>
<keyword evidence="7 8" id="KW-0472">Membrane</keyword>
<evidence type="ECO:0000256" key="4">
    <source>
        <dbReference type="ARBA" id="ARBA00022519"/>
    </source>
</evidence>
<dbReference type="InterPro" id="IPR024989">
    <property type="entry name" value="MFS_assoc_dom"/>
</dbReference>
<feature type="transmembrane region" description="Helical" evidence="8">
    <location>
        <begin position="81"/>
        <end position="98"/>
    </location>
</feature>
<dbReference type="PIRSF" id="PIRSF004925">
    <property type="entry name" value="HcaT"/>
    <property type="match status" value="1"/>
</dbReference>
<evidence type="ECO:0000256" key="7">
    <source>
        <dbReference type="ARBA" id="ARBA00023136"/>
    </source>
</evidence>
<feature type="transmembrane region" description="Helical" evidence="8">
    <location>
        <begin position="341"/>
        <end position="363"/>
    </location>
</feature>
<dbReference type="Pfam" id="PF12832">
    <property type="entry name" value="MFS_1_like"/>
    <property type="match status" value="1"/>
</dbReference>
<dbReference type="PANTHER" id="PTHR23522:SF10">
    <property type="entry name" value="3-PHENYLPROPIONIC ACID TRANSPORTER-RELATED"/>
    <property type="match status" value="1"/>
</dbReference>
<feature type="domain" description="Major facilitator superfamily associated" evidence="9">
    <location>
        <begin position="25"/>
        <end position="373"/>
    </location>
</feature>
<evidence type="ECO:0000256" key="5">
    <source>
        <dbReference type="ARBA" id="ARBA00022692"/>
    </source>
</evidence>
<dbReference type="InterPro" id="IPR026032">
    <property type="entry name" value="HcaT-like"/>
</dbReference>
<reference evidence="10 11" key="1">
    <citation type="submission" date="2019-07" db="EMBL/GenBank/DDBJ databases">
        <title>Tepidimonas thermarum AA-1 draft genome.</title>
        <authorList>
            <person name="Da Costa M.S."/>
            <person name="Froufe H.J.C."/>
            <person name="Egas C."/>
            <person name="Albuquerque L."/>
        </authorList>
    </citation>
    <scope>NUCLEOTIDE SEQUENCE [LARGE SCALE GENOMIC DNA]</scope>
    <source>
        <strain evidence="10 11">AA-1</strain>
    </source>
</reference>
<keyword evidence="6 8" id="KW-1133">Transmembrane helix</keyword>
<dbReference type="GO" id="GO:0005886">
    <property type="term" value="C:plasma membrane"/>
    <property type="evidence" value="ECO:0007669"/>
    <property type="project" value="UniProtKB-SubCell"/>
</dbReference>
<dbReference type="PANTHER" id="PTHR23522">
    <property type="entry name" value="BLL5896 PROTEIN"/>
    <property type="match status" value="1"/>
</dbReference>
<keyword evidence="2" id="KW-0813">Transport</keyword>
<dbReference type="GO" id="GO:0015528">
    <property type="term" value="F:lactose:proton symporter activity"/>
    <property type="evidence" value="ECO:0007669"/>
    <property type="project" value="TreeGrafter"/>
</dbReference>
<sequence length="395" mass="43129">MTGSASADARRVRGLWPFAALSAGYFAHIGFFNPYLPLWLQALGYSLWAIGLLTALQSATRLFAPYLWGWLSDRSGEPVRWLRVCAVMSLVLSLGLWWQPVPVWLPLVLLLLFTHTSAMMPLSETVLAHAVSATGGFDARRYGRVRLWGSLGFLVTVLAAGAWFERHGLGSFPFWANATLVLVVAAVWAMPRWREAPHPHGASGVRVWPVLRQPVVAWFFVALFWHVLAHVFIYIFFSLYLDHLGYGKGVIGALWATAVVVEIGWFFTQGRWLPRLALGQWLVLASALTVARMAATAWGAAWLPVLVLAQCVHAIGFAAHHSVCIALINRHFPGRLRARGQALYSLVGYGCSGVVAGALGGWISSRWGLHAVFVAAMLAATGATAAAAVVRRLGD</sequence>
<evidence type="ECO:0000313" key="11">
    <source>
        <dbReference type="Proteomes" id="UP000318542"/>
    </source>
</evidence>
<feature type="transmembrane region" description="Helical" evidence="8">
    <location>
        <begin position="215"/>
        <end position="237"/>
    </location>
</feature>
<evidence type="ECO:0000256" key="6">
    <source>
        <dbReference type="ARBA" id="ARBA00022989"/>
    </source>
</evidence>
<feature type="transmembrane region" description="Helical" evidence="8">
    <location>
        <begin position="307"/>
        <end position="329"/>
    </location>
</feature>
<name>A0A554X227_9BURK</name>
<dbReference type="SUPFAM" id="SSF103473">
    <property type="entry name" value="MFS general substrate transporter"/>
    <property type="match status" value="1"/>
</dbReference>
<keyword evidence="4" id="KW-0997">Cell inner membrane</keyword>
<dbReference type="GO" id="GO:0030395">
    <property type="term" value="F:lactose binding"/>
    <property type="evidence" value="ECO:0007669"/>
    <property type="project" value="TreeGrafter"/>
</dbReference>
<dbReference type="Gene3D" id="1.20.1250.20">
    <property type="entry name" value="MFS general substrate transporter like domains"/>
    <property type="match status" value="2"/>
</dbReference>
<feature type="transmembrane region" description="Helical" evidence="8">
    <location>
        <begin position="369"/>
        <end position="390"/>
    </location>
</feature>
<feature type="transmembrane region" description="Helical" evidence="8">
    <location>
        <begin position="147"/>
        <end position="164"/>
    </location>
</feature>
<dbReference type="AlphaFoldDB" id="A0A554X227"/>
<dbReference type="OrthoDB" id="9150135at2"/>
<keyword evidence="3" id="KW-1003">Cell membrane</keyword>
<feature type="transmembrane region" description="Helical" evidence="8">
    <location>
        <begin position="170"/>
        <end position="190"/>
    </location>
</feature>
<comment type="caution">
    <text evidence="10">The sequence shown here is derived from an EMBL/GenBank/DDBJ whole genome shotgun (WGS) entry which is preliminary data.</text>
</comment>
<evidence type="ECO:0000313" key="10">
    <source>
        <dbReference type="EMBL" id="TSE29868.1"/>
    </source>
</evidence>
<feature type="transmembrane region" description="Helical" evidence="8">
    <location>
        <begin position="12"/>
        <end position="32"/>
    </location>
</feature>
<comment type="subcellular location">
    <subcellularLocation>
        <location evidence="1">Cell inner membrane</location>
        <topology evidence="1">Multi-pass membrane protein</topology>
    </subcellularLocation>
</comment>
<keyword evidence="5 8" id="KW-0812">Transmembrane</keyword>
<feature type="transmembrane region" description="Helical" evidence="8">
    <location>
        <begin position="104"/>
        <end position="127"/>
    </location>
</feature>
<dbReference type="RefSeq" id="WP_143902087.1">
    <property type="nucleotide sequence ID" value="NZ_VJOL01000019.1"/>
</dbReference>
<evidence type="ECO:0000256" key="1">
    <source>
        <dbReference type="ARBA" id="ARBA00004429"/>
    </source>
</evidence>
<dbReference type="InterPro" id="IPR036259">
    <property type="entry name" value="MFS_trans_sf"/>
</dbReference>
<feature type="transmembrane region" description="Helical" evidence="8">
    <location>
        <begin position="249"/>
        <end position="268"/>
    </location>
</feature>
<dbReference type="Proteomes" id="UP000318542">
    <property type="component" value="Unassembled WGS sequence"/>
</dbReference>